<comment type="caution">
    <text evidence="1">The sequence shown here is derived from an EMBL/GenBank/DDBJ whole genome shotgun (WGS) entry which is preliminary data.</text>
</comment>
<proteinExistence type="predicted"/>
<dbReference type="RefSeq" id="WP_193930953.1">
    <property type="nucleotide sequence ID" value="NZ_CAWPMZ010000139.1"/>
</dbReference>
<dbReference type="EMBL" id="JADEWN010000008">
    <property type="protein sequence ID" value="MBE9189717.1"/>
    <property type="molecule type" value="Genomic_DNA"/>
</dbReference>
<keyword evidence="2" id="KW-1185">Reference proteome</keyword>
<sequence>MDFPYDFQPRQIVYLENNNQRLYAEVIQVVDSRQMCWVRPLVLVTFRSEPSVTFDQLPSVTDLRSTADLFWYSTLFRPALDTEVIPFLVEQMATDPSSETNPIDVAQLNQFIRRVWQAYQDAQQTKF</sequence>
<protein>
    <submittedName>
        <fullName evidence="1">Uncharacterized protein</fullName>
    </submittedName>
</protein>
<reference evidence="1 2" key="1">
    <citation type="submission" date="2020-10" db="EMBL/GenBank/DDBJ databases">
        <authorList>
            <person name="Castelo-Branco R."/>
            <person name="Eusebio N."/>
            <person name="Adriana R."/>
            <person name="Vieira A."/>
            <person name="Brugerolle De Fraissinette N."/>
            <person name="Rezende De Castro R."/>
            <person name="Schneider M.P."/>
            <person name="Vasconcelos V."/>
            <person name="Leao P.N."/>
        </authorList>
    </citation>
    <scope>NUCLEOTIDE SEQUENCE [LARGE SCALE GENOMIC DNA]</scope>
    <source>
        <strain evidence="1 2">LEGE 06123</strain>
    </source>
</reference>
<dbReference type="Proteomes" id="UP000651156">
    <property type="component" value="Unassembled WGS sequence"/>
</dbReference>
<gene>
    <name evidence="1" type="ORF">IQ230_04920</name>
</gene>
<evidence type="ECO:0000313" key="1">
    <source>
        <dbReference type="EMBL" id="MBE9189717.1"/>
    </source>
</evidence>
<name>A0ABR9UN44_9CHRO</name>
<accession>A0ABR9UN44</accession>
<evidence type="ECO:0000313" key="2">
    <source>
        <dbReference type="Proteomes" id="UP000651156"/>
    </source>
</evidence>
<organism evidence="1 2">
    <name type="scientific">Gloeocapsopsis crepidinum LEGE 06123</name>
    <dbReference type="NCBI Taxonomy" id="588587"/>
    <lineage>
        <taxon>Bacteria</taxon>
        <taxon>Bacillati</taxon>
        <taxon>Cyanobacteriota</taxon>
        <taxon>Cyanophyceae</taxon>
        <taxon>Oscillatoriophycideae</taxon>
        <taxon>Chroococcales</taxon>
        <taxon>Chroococcaceae</taxon>
        <taxon>Gloeocapsopsis</taxon>
    </lineage>
</organism>